<dbReference type="OrthoDB" id="31170at2157"/>
<keyword evidence="8" id="KW-1185">Reference proteome</keyword>
<evidence type="ECO:0000256" key="6">
    <source>
        <dbReference type="SAM" id="Phobius"/>
    </source>
</evidence>
<name>E1RDM4_METP4</name>
<accession>E1RDM4</accession>
<feature type="transmembrane region" description="Helical" evidence="6">
    <location>
        <begin position="250"/>
        <end position="266"/>
    </location>
</feature>
<proteinExistence type="predicted"/>
<evidence type="ECO:0000256" key="1">
    <source>
        <dbReference type="ARBA" id="ARBA00004141"/>
    </source>
</evidence>
<dbReference type="GO" id="GO:0005886">
    <property type="term" value="C:plasma membrane"/>
    <property type="evidence" value="ECO:0007669"/>
    <property type="project" value="UniProtKB-ARBA"/>
</dbReference>
<evidence type="ECO:0000313" key="8">
    <source>
        <dbReference type="Proteomes" id="UP000006565"/>
    </source>
</evidence>
<evidence type="ECO:0000256" key="5">
    <source>
        <dbReference type="ARBA" id="ARBA00023136"/>
    </source>
</evidence>
<reference evidence="7 8" key="1">
    <citation type="journal article" date="2010" name="Stand. Genomic Sci.">
        <title>Complete genome sequence of Methanoplanus petrolearius type strain (SEBR 4847).</title>
        <authorList>
            <person name="Brambilla E."/>
            <person name="Djao O.D."/>
            <person name="Daligault H."/>
            <person name="Lapidus A."/>
            <person name="Lucas S."/>
            <person name="Hammon N."/>
            <person name="Nolan M."/>
            <person name="Tice H."/>
            <person name="Cheng J.F."/>
            <person name="Han C."/>
            <person name="Tapia R."/>
            <person name="Goodwin L."/>
            <person name="Pitluck S."/>
            <person name="Liolios K."/>
            <person name="Ivanova N."/>
            <person name="Mavromatis K."/>
            <person name="Mikhailova N."/>
            <person name="Pati A."/>
            <person name="Chen A."/>
            <person name="Palaniappan K."/>
            <person name="Land M."/>
            <person name="Hauser L."/>
            <person name="Chang Y.J."/>
            <person name="Jeffries C.D."/>
            <person name="Rohde M."/>
            <person name="Spring S."/>
            <person name="Sikorski J."/>
            <person name="Goker M."/>
            <person name="Woyke T."/>
            <person name="Bristow J."/>
            <person name="Eisen J.A."/>
            <person name="Markowitz V."/>
            <person name="Hugenholtz P."/>
            <person name="Kyrpides N.C."/>
            <person name="Klenk H.P."/>
        </authorList>
    </citation>
    <scope>NUCLEOTIDE SEQUENCE [LARGE SCALE GENOMIC DNA]</scope>
    <source>
        <strain evidence="8">DSM 11571 / OCM 486 / SEBR 4847</strain>
    </source>
</reference>
<gene>
    <name evidence="7" type="ordered locus">Mpet_1216</name>
</gene>
<dbReference type="PANTHER" id="PTHR34857">
    <property type="entry name" value="SLL0384 PROTEIN"/>
    <property type="match status" value="1"/>
</dbReference>
<dbReference type="GeneID" id="9743682"/>
<dbReference type="eggNOG" id="arCOG02250">
    <property type="taxonomic scope" value="Archaea"/>
</dbReference>
<evidence type="ECO:0000256" key="3">
    <source>
        <dbReference type="ARBA" id="ARBA00022692"/>
    </source>
</evidence>
<evidence type="ECO:0000313" key="7">
    <source>
        <dbReference type="EMBL" id="ADN35977.1"/>
    </source>
</evidence>
<sequence length="267" mass="29774">MTGRRSKFRWGISYIPGDSFVHALDPRTKLLALVIVSIGSLLSGDPLIIGIFLATVLCFAAASGIFREWMHSMRILVPILVITILADLFFSSSKYSYGTIFYSGDFWILHAELSYGSVIFAISMVLRIITIGGFSFLFIMTTPYNMFIKSLSLSGVPKSFTFSLGYALKSINSLSHDASEIIAAQRSRGLVFSRELLFREPVRILSIFVPMVVTVMNRADQVSDAMQCRGYGLNKKQTMYMPPVMEKKDYILLFVVVVILAISILIG</sequence>
<keyword evidence="3 6" id="KW-0812">Transmembrane</keyword>
<dbReference type="EMBL" id="CP002117">
    <property type="protein sequence ID" value="ADN35977.1"/>
    <property type="molecule type" value="Genomic_DNA"/>
</dbReference>
<keyword evidence="5 6" id="KW-0472">Membrane</keyword>
<dbReference type="Pfam" id="PF02361">
    <property type="entry name" value="CbiQ"/>
    <property type="match status" value="1"/>
</dbReference>
<dbReference type="KEGG" id="mpi:Mpet_1216"/>
<dbReference type="STRING" id="679926.Mpet_1216"/>
<dbReference type="Proteomes" id="UP000006565">
    <property type="component" value="Chromosome"/>
</dbReference>
<protein>
    <submittedName>
        <fullName evidence="7">Cobalt transport protein</fullName>
    </submittedName>
</protein>
<organism evidence="7 8">
    <name type="scientific">Methanolacinia petrolearia (strain DSM 11571 / OCM 486 / SEBR 4847)</name>
    <name type="common">Methanoplanus petrolearius</name>
    <dbReference type="NCBI Taxonomy" id="679926"/>
    <lineage>
        <taxon>Archaea</taxon>
        <taxon>Methanobacteriati</taxon>
        <taxon>Methanobacteriota</taxon>
        <taxon>Stenosarchaea group</taxon>
        <taxon>Methanomicrobia</taxon>
        <taxon>Methanomicrobiales</taxon>
        <taxon>Methanomicrobiaceae</taxon>
        <taxon>Methanolacinia</taxon>
    </lineage>
</organism>
<dbReference type="HOGENOM" id="CLU_056469_2_2_2"/>
<feature type="transmembrane region" description="Helical" evidence="6">
    <location>
        <begin position="75"/>
        <end position="93"/>
    </location>
</feature>
<dbReference type="InterPro" id="IPR003339">
    <property type="entry name" value="ABC/ECF_trnsptr_transmembrane"/>
</dbReference>
<feature type="transmembrane region" description="Helical" evidence="6">
    <location>
        <begin position="113"/>
        <end position="139"/>
    </location>
</feature>
<evidence type="ECO:0000256" key="2">
    <source>
        <dbReference type="ARBA" id="ARBA00022475"/>
    </source>
</evidence>
<dbReference type="CDD" id="cd16914">
    <property type="entry name" value="EcfT"/>
    <property type="match status" value="1"/>
</dbReference>
<dbReference type="PANTHER" id="PTHR34857:SF2">
    <property type="entry name" value="SLL0384 PROTEIN"/>
    <property type="match status" value="1"/>
</dbReference>
<dbReference type="RefSeq" id="WP_013329155.1">
    <property type="nucleotide sequence ID" value="NC_014507.1"/>
</dbReference>
<comment type="subcellular location">
    <subcellularLocation>
        <location evidence="1">Membrane</location>
        <topology evidence="1">Multi-pass membrane protein</topology>
    </subcellularLocation>
</comment>
<evidence type="ECO:0000256" key="4">
    <source>
        <dbReference type="ARBA" id="ARBA00022989"/>
    </source>
</evidence>
<dbReference type="InterPro" id="IPR051611">
    <property type="entry name" value="ECF_transporter_component"/>
</dbReference>
<keyword evidence="2" id="KW-1003">Cell membrane</keyword>
<feature type="transmembrane region" description="Helical" evidence="6">
    <location>
        <begin position="30"/>
        <end position="63"/>
    </location>
</feature>
<keyword evidence="4 6" id="KW-1133">Transmembrane helix</keyword>
<dbReference type="AlphaFoldDB" id="E1RDM4"/>